<keyword evidence="4" id="KW-1185">Reference proteome</keyword>
<name>A0ABN9LGL8_9NEOB</name>
<evidence type="ECO:0000259" key="2">
    <source>
        <dbReference type="PROSITE" id="PS50240"/>
    </source>
</evidence>
<dbReference type="SMART" id="SM00020">
    <property type="entry name" value="Tryp_SPc"/>
    <property type="match status" value="1"/>
</dbReference>
<dbReference type="EMBL" id="CAUEEQ010015938">
    <property type="protein sequence ID" value="CAJ0939788.1"/>
    <property type="molecule type" value="Genomic_DNA"/>
</dbReference>
<feature type="domain" description="Peptidase S1" evidence="2">
    <location>
        <begin position="1"/>
        <end position="226"/>
    </location>
</feature>
<dbReference type="PROSITE" id="PS00135">
    <property type="entry name" value="TRYPSIN_SER"/>
    <property type="match status" value="1"/>
</dbReference>
<accession>A0ABN9LGL8</accession>
<sequence length="229" mass="25546">MMGAAPLINIGTSAMRFFFALHSSVLRSSVTPALDNLDKINPADEIMIILGAHSSNENAKEEGRQTFHVVKLLKHPYYDINTLKNDILLMELNNTANFGEFVQNISLPETFEDLEEGTVCETAGWGWTGRKFANCLMEVNVTILNRKLCQRHLKNAVPVTMNMMCTNVGPEGQDTCFGDSGGPLICNGIFRGILSFGTHPCGMRNGAAVYTRLTEEYINWIKNKIERQR</sequence>
<evidence type="ECO:0000313" key="4">
    <source>
        <dbReference type="Proteomes" id="UP001176940"/>
    </source>
</evidence>
<dbReference type="SUPFAM" id="SSF50494">
    <property type="entry name" value="Trypsin-like serine proteases"/>
    <property type="match status" value="1"/>
</dbReference>
<dbReference type="CDD" id="cd00190">
    <property type="entry name" value="Tryp_SPc"/>
    <property type="match status" value="1"/>
</dbReference>
<dbReference type="Pfam" id="PF00089">
    <property type="entry name" value="Trypsin"/>
    <property type="match status" value="1"/>
</dbReference>
<dbReference type="Gene3D" id="2.40.10.10">
    <property type="entry name" value="Trypsin-like serine proteases"/>
    <property type="match status" value="2"/>
</dbReference>
<dbReference type="PANTHER" id="PTHR24271:SF52">
    <property type="entry name" value="GRANZYME K"/>
    <property type="match status" value="1"/>
</dbReference>
<organism evidence="3 4">
    <name type="scientific">Ranitomeya imitator</name>
    <name type="common">mimic poison frog</name>
    <dbReference type="NCBI Taxonomy" id="111125"/>
    <lineage>
        <taxon>Eukaryota</taxon>
        <taxon>Metazoa</taxon>
        <taxon>Chordata</taxon>
        <taxon>Craniata</taxon>
        <taxon>Vertebrata</taxon>
        <taxon>Euteleostomi</taxon>
        <taxon>Amphibia</taxon>
        <taxon>Batrachia</taxon>
        <taxon>Anura</taxon>
        <taxon>Neobatrachia</taxon>
        <taxon>Hyloidea</taxon>
        <taxon>Dendrobatidae</taxon>
        <taxon>Dendrobatinae</taxon>
        <taxon>Ranitomeya</taxon>
    </lineage>
</organism>
<comment type="caution">
    <text evidence="3">The sequence shown here is derived from an EMBL/GenBank/DDBJ whole genome shotgun (WGS) entry which is preliminary data.</text>
</comment>
<protein>
    <recommendedName>
        <fullName evidence="2">Peptidase S1 domain-containing protein</fullName>
    </recommendedName>
</protein>
<dbReference type="InterPro" id="IPR043504">
    <property type="entry name" value="Peptidase_S1_PA_chymotrypsin"/>
</dbReference>
<dbReference type="InterPro" id="IPR033116">
    <property type="entry name" value="TRYPSIN_SER"/>
</dbReference>
<dbReference type="InterPro" id="IPR009003">
    <property type="entry name" value="Peptidase_S1_PA"/>
</dbReference>
<keyword evidence="1" id="KW-1015">Disulfide bond</keyword>
<evidence type="ECO:0000313" key="3">
    <source>
        <dbReference type="EMBL" id="CAJ0939788.1"/>
    </source>
</evidence>
<evidence type="ECO:0000256" key="1">
    <source>
        <dbReference type="ARBA" id="ARBA00023157"/>
    </source>
</evidence>
<gene>
    <name evidence="3" type="ORF">RIMI_LOCUS8142295</name>
</gene>
<proteinExistence type="predicted"/>
<dbReference type="InterPro" id="IPR001254">
    <property type="entry name" value="Trypsin_dom"/>
</dbReference>
<dbReference type="Proteomes" id="UP001176940">
    <property type="component" value="Unassembled WGS sequence"/>
</dbReference>
<dbReference type="PANTHER" id="PTHR24271">
    <property type="entry name" value="KALLIKREIN-RELATED"/>
    <property type="match status" value="1"/>
</dbReference>
<dbReference type="PROSITE" id="PS50240">
    <property type="entry name" value="TRYPSIN_DOM"/>
    <property type="match status" value="1"/>
</dbReference>
<dbReference type="PRINTS" id="PR00722">
    <property type="entry name" value="CHYMOTRYPSIN"/>
</dbReference>
<dbReference type="InterPro" id="IPR001314">
    <property type="entry name" value="Peptidase_S1A"/>
</dbReference>
<reference evidence="3" key="1">
    <citation type="submission" date="2023-07" db="EMBL/GenBank/DDBJ databases">
        <authorList>
            <person name="Stuckert A."/>
        </authorList>
    </citation>
    <scope>NUCLEOTIDE SEQUENCE</scope>
</reference>